<accession>A0A380NAR3</accession>
<feature type="region of interest" description="Disordered" evidence="2">
    <location>
        <begin position="1"/>
        <end position="31"/>
    </location>
</feature>
<evidence type="ECO:0000256" key="1">
    <source>
        <dbReference type="ARBA" id="ARBA00005086"/>
    </source>
</evidence>
<dbReference type="EMBL" id="UHID01000005">
    <property type="protein sequence ID" value="SUP36514.1"/>
    <property type="molecule type" value="Genomic_DNA"/>
</dbReference>
<sequence length="70" mass="8111">MQDRKSPRSPWRRQSRHTTDETAGHRATRNADQLYAEYKEPLYAAPPLLQRMVDAGRLGRKTGSGFYAYQ</sequence>
<proteinExistence type="predicted"/>
<name>A0A380NAR3_STRGR</name>
<gene>
    <name evidence="4" type="primary">fadB2_4</name>
    <name evidence="4" type="ORF">NCTC7807_02299</name>
</gene>
<evidence type="ECO:0000256" key="2">
    <source>
        <dbReference type="SAM" id="MobiDB-lite"/>
    </source>
</evidence>
<dbReference type="InterPro" id="IPR008927">
    <property type="entry name" value="6-PGluconate_DH-like_C_sf"/>
</dbReference>
<dbReference type="AlphaFoldDB" id="A0A380NAR3"/>
<dbReference type="GO" id="GO:0006631">
    <property type="term" value="P:fatty acid metabolic process"/>
    <property type="evidence" value="ECO:0007669"/>
    <property type="project" value="InterPro"/>
</dbReference>
<evidence type="ECO:0000259" key="3">
    <source>
        <dbReference type="Pfam" id="PF00725"/>
    </source>
</evidence>
<reference evidence="4 5" key="1">
    <citation type="submission" date="2018-06" db="EMBL/GenBank/DDBJ databases">
        <authorList>
            <consortium name="Pathogen Informatics"/>
            <person name="Doyle S."/>
        </authorList>
    </citation>
    <scope>NUCLEOTIDE SEQUENCE [LARGE SCALE GENOMIC DNA]</scope>
    <source>
        <strain evidence="4 5">NCTC7807</strain>
    </source>
</reference>
<dbReference type="SUPFAM" id="SSF48179">
    <property type="entry name" value="6-phosphogluconate dehydrogenase C-terminal domain-like"/>
    <property type="match status" value="1"/>
</dbReference>
<dbReference type="InterPro" id="IPR013328">
    <property type="entry name" value="6PGD_dom2"/>
</dbReference>
<dbReference type="InterPro" id="IPR006108">
    <property type="entry name" value="3HC_DH_C"/>
</dbReference>
<keyword evidence="4" id="KW-0560">Oxidoreductase</keyword>
<dbReference type="Pfam" id="PF00725">
    <property type="entry name" value="3HCDH"/>
    <property type="match status" value="1"/>
</dbReference>
<dbReference type="GO" id="GO:0008691">
    <property type="term" value="F:3-hydroxybutyryl-CoA dehydrogenase activity"/>
    <property type="evidence" value="ECO:0007669"/>
    <property type="project" value="UniProtKB-EC"/>
</dbReference>
<dbReference type="Proteomes" id="UP000254150">
    <property type="component" value="Unassembled WGS sequence"/>
</dbReference>
<feature type="domain" description="3-hydroxyacyl-CoA dehydrogenase C-terminal" evidence="3">
    <location>
        <begin position="25"/>
        <end position="69"/>
    </location>
</feature>
<evidence type="ECO:0000313" key="5">
    <source>
        <dbReference type="Proteomes" id="UP000254150"/>
    </source>
</evidence>
<dbReference type="RefSeq" id="WP_258565667.1">
    <property type="nucleotide sequence ID" value="NZ_UHID01000005.1"/>
</dbReference>
<evidence type="ECO:0000313" key="4">
    <source>
        <dbReference type="EMBL" id="SUP36514.1"/>
    </source>
</evidence>
<organism evidence="4 5">
    <name type="scientific">Streptomyces griseus</name>
    <dbReference type="NCBI Taxonomy" id="1911"/>
    <lineage>
        <taxon>Bacteria</taxon>
        <taxon>Bacillati</taxon>
        <taxon>Actinomycetota</taxon>
        <taxon>Actinomycetes</taxon>
        <taxon>Kitasatosporales</taxon>
        <taxon>Streptomycetaceae</taxon>
        <taxon>Streptomyces</taxon>
    </lineage>
</organism>
<comment type="pathway">
    <text evidence="1">Lipid metabolism; butanoate metabolism.</text>
</comment>
<dbReference type="EC" id="1.1.1.157" evidence="4"/>
<protein>
    <submittedName>
        <fullName evidence="4">3-hydroxybutyryl-CoA dehydrogenase</fullName>
        <ecNumber evidence="4">1.1.1.157</ecNumber>
    </submittedName>
</protein>
<dbReference type="Gene3D" id="1.10.1040.10">
    <property type="entry name" value="N-(1-d-carboxylethyl)-l-norvaline Dehydrogenase, domain 2"/>
    <property type="match status" value="1"/>
</dbReference>